<keyword evidence="4" id="KW-1185">Reference proteome</keyword>
<protein>
    <submittedName>
        <fullName evidence="3">Uncharacterized protein</fullName>
    </submittedName>
</protein>
<feature type="chain" id="PRO_5040463365" evidence="2">
    <location>
        <begin position="22"/>
        <end position="144"/>
    </location>
</feature>
<evidence type="ECO:0000313" key="3">
    <source>
        <dbReference type="EMBL" id="CAD7814098.1"/>
    </source>
</evidence>
<keyword evidence="2" id="KW-0732">Signal</keyword>
<gene>
    <name evidence="3" type="ORF">CHRY9390_02755</name>
</gene>
<organism evidence="3 4">
    <name type="scientific">Chryseobacterium aquaeductus</name>
    <dbReference type="NCBI Taxonomy" id="2675056"/>
    <lineage>
        <taxon>Bacteria</taxon>
        <taxon>Pseudomonadati</taxon>
        <taxon>Bacteroidota</taxon>
        <taxon>Flavobacteriia</taxon>
        <taxon>Flavobacteriales</taxon>
        <taxon>Weeksellaceae</taxon>
        <taxon>Chryseobacterium group</taxon>
        <taxon>Chryseobacterium</taxon>
    </lineage>
</organism>
<dbReference type="Proteomes" id="UP000662618">
    <property type="component" value="Unassembled WGS sequence"/>
</dbReference>
<feature type="signal peptide" evidence="2">
    <location>
        <begin position="1"/>
        <end position="21"/>
    </location>
</feature>
<sequence length="144" mass="16905">MKNNTSLLSAVIMMVSVPFFAQNSFQSMNNTMTMQRQQMSVARESQRLGQSMTSNHSKFIIPRQKEIDLFNRLLVKNQQRTIELEAELEEKKIELETSDNKEKIQKQIQRKENWLNVLRNEKKKFERAISKLEGEIAASEKNTK</sequence>
<accession>A0A9N8MHS0</accession>
<evidence type="ECO:0000313" key="4">
    <source>
        <dbReference type="Proteomes" id="UP000662618"/>
    </source>
</evidence>
<name>A0A9N8MHS0_9FLAO</name>
<reference evidence="3" key="1">
    <citation type="submission" date="2020-12" db="EMBL/GenBank/DDBJ databases">
        <authorList>
            <person name="Rodrigo-Torres L."/>
            <person name="Arahal R. D."/>
            <person name="Lucena T."/>
        </authorList>
    </citation>
    <scope>NUCLEOTIDE SEQUENCE</scope>
    <source>
        <strain evidence="3">CECT 9390</strain>
    </source>
</reference>
<dbReference type="AlphaFoldDB" id="A0A9N8MHS0"/>
<dbReference type="EMBL" id="CAJIMS010000001">
    <property type="protein sequence ID" value="CAD7814098.1"/>
    <property type="molecule type" value="Genomic_DNA"/>
</dbReference>
<evidence type="ECO:0000256" key="1">
    <source>
        <dbReference type="SAM" id="Coils"/>
    </source>
</evidence>
<proteinExistence type="predicted"/>
<dbReference type="RefSeq" id="WP_162088989.1">
    <property type="nucleotide sequence ID" value="NZ_CAJIMS010000001.1"/>
</dbReference>
<comment type="caution">
    <text evidence="3">The sequence shown here is derived from an EMBL/GenBank/DDBJ whole genome shotgun (WGS) entry which is preliminary data.</text>
</comment>
<keyword evidence="1" id="KW-0175">Coiled coil</keyword>
<feature type="coiled-coil region" evidence="1">
    <location>
        <begin position="74"/>
        <end position="142"/>
    </location>
</feature>
<evidence type="ECO:0000256" key="2">
    <source>
        <dbReference type="SAM" id="SignalP"/>
    </source>
</evidence>